<evidence type="ECO:0000256" key="7">
    <source>
        <dbReference type="SAM" id="Phobius"/>
    </source>
</evidence>
<dbReference type="PANTHER" id="PTHR43337:SF2">
    <property type="entry name" value="XANTHINE_URACIL PERMEASE"/>
    <property type="match status" value="1"/>
</dbReference>
<feature type="transmembrane region" description="Helical" evidence="7">
    <location>
        <begin position="54"/>
        <end position="72"/>
    </location>
</feature>
<feature type="non-terminal residue" evidence="8">
    <location>
        <position position="101"/>
    </location>
</feature>
<dbReference type="Pfam" id="PF00860">
    <property type="entry name" value="Xan_ur_permease"/>
    <property type="match status" value="1"/>
</dbReference>
<evidence type="ECO:0000256" key="2">
    <source>
        <dbReference type="ARBA" id="ARBA00005697"/>
    </source>
</evidence>
<gene>
    <name evidence="8" type="ORF">FC695_09450</name>
</gene>
<keyword evidence="4 7" id="KW-0812">Transmembrane</keyword>
<comment type="similarity">
    <text evidence="2">Belongs to the nucleobase:cation symporter-2 (NCS2) (TC 2.A.40) family. Azg-like subfamily.</text>
</comment>
<keyword evidence="5 7" id="KW-1133">Transmembrane helix</keyword>
<reference evidence="8 9" key="1">
    <citation type="journal article" date="2019" name="Environ. Microbiol.">
        <title>An active ?-lactamase is a part of an orchestrated cell wall stress resistance network of Bacillus subtilis and related rhizosphere species.</title>
        <authorList>
            <person name="Bucher T."/>
            <person name="Keren-Paz A."/>
            <person name="Hausser J."/>
            <person name="Olender T."/>
            <person name="Cytryn E."/>
            <person name="Kolodkin-Gal I."/>
        </authorList>
    </citation>
    <scope>NUCLEOTIDE SEQUENCE [LARGE SCALE GENOMIC DNA]</scope>
    <source>
        <strain evidence="8 9">I32</strain>
    </source>
</reference>
<comment type="caution">
    <text evidence="8">The sequence shown here is derived from an EMBL/GenBank/DDBJ whole genome shotgun (WGS) entry which is preliminary data.</text>
</comment>
<comment type="subcellular location">
    <subcellularLocation>
        <location evidence="1">Membrane</location>
        <topology evidence="1">Multi-pass membrane protein</topology>
    </subcellularLocation>
</comment>
<evidence type="ECO:0000256" key="3">
    <source>
        <dbReference type="ARBA" id="ARBA00022448"/>
    </source>
</evidence>
<dbReference type="AlphaFoldDB" id="A0A9X9F6Z6"/>
<name>A0A9X9F6Z6_BACCE</name>
<accession>A0A9X9F6Z6</accession>
<proteinExistence type="inferred from homology"/>
<dbReference type="PANTHER" id="PTHR43337">
    <property type="entry name" value="XANTHINE/URACIL PERMEASE C887.17-RELATED"/>
    <property type="match status" value="1"/>
</dbReference>
<sequence>MKGILERTFKLGLHETSPKQEVLAGVTSFFTIVYIMIVNASILSDAGIPLEAGILATVFSSFVGCLLMAFWANAPAILVPGMGVNAFFTYTAVHTLGLTWQ</sequence>
<dbReference type="EMBL" id="SZOH01000544">
    <property type="protein sequence ID" value="TKJ05191.1"/>
    <property type="molecule type" value="Genomic_DNA"/>
</dbReference>
<organism evidence="8 9">
    <name type="scientific">Bacillus cereus</name>
    <dbReference type="NCBI Taxonomy" id="1396"/>
    <lineage>
        <taxon>Bacteria</taxon>
        <taxon>Bacillati</taxon>
        <taxon>Bacillota</taxon>
        <taxon>Bacilli</taxon>
        <taxon>Bacillales</taxon>
        <taxon>Bacillaceae</taxon>
        <taxon>Bacillus</taxon>
        <taxon>Bacillus cereus group</taxon>
    </lineage>
</organism>
<evidence type="ECO:0000256" key="1">
    <source>
        <dbReference type="ARBA" id="ARBA00004141"/>
    </source>
</evidence>
<protein>
    <submittedName>
        <fullName evidence="8">NCS2 family permease</fullName>
    </submittedName>
</protein>
<evidence type="ECO:0000313" key="8">
    <source>
        <dbReference type="EMBL" id="TKJ05191.1"/>
    </source>
</evidence>
<dbReference type="Proteomes" id="UP000308444">
    <property type="component" value="Unassembled WGS sequence"/>
</dbReference>
<evidence type="ECO:0000256" key="4">
    <source>
        <dbReference type="ARBA" id="ARBA00022692"/>
    </source>
</evidence>
<dbReference type="InterPro" id="IPR045018">
    <property type="entry name" value="Azg-like"/>
</dbReference>
<keyword evidence="6 7" id="KW-0472">Membrane</keyword>
<evidence type="ECO:0000256" key="5">
    <source>
        <dbReference type="ARBA" id="ARBA00022989"/>
    </source>
</evidence>
<evidence type="ECO:0000256" key="6">
    <source>
        <dbReference type="ARBA" id="ARBA00023136"/>
    </source>
</evidence>
<keyword evidence="3" id="KW-0813">Transport</keyword>
<evidence type="ECO:0000313" key="9">
    <source>
        <dbReference type="Proteomes" id="UP000308444"/>
    </source>
</evidence>
<dbReference type="GO" id="GO:0005886">
    <property type="term" value="C:plasma membrane"/>
    <property type="evidence" value="ECO:0007669"/>
    <property type="project" value="TreeGrafter"/>
</dbReference>
<feature type="transmembrane region" description="Helical" evidence="7">
    <location>
        <begin position="21"/>
        <end position="42"/>
    </location>
</feature>
<dbReference type="GO" id="GO:0005345">
    <property type="term" value="F:purine nucleobase transmembrane transporter activity"/>
    <property type="evidence" value="ECO:0007669"/>
    <property type="project" value="TreeGrafter"/>
</dbReference>
<dbReference type="InterPro" id="IPR006043">
    <property type="entry name" value="NCS2"/>
</dbReference>